<keyword evidence="3" id="KW-0472">Membrane</keyword>
<dbReference type="GeneID" id="18922567"/>
<dbReference type="Proteomes" id="UP000001072">
    <property type="component" value="Unassembled WGS sequence"/>
</dbReference>
<dbReference type="InParanoid" id="F4RHP9"/>
<organism evidence="5">
    <name type="scientific">Melampsora larici-populina (strain 98AG31 / pathotype 3-4-7)</name>
    <name type="common">Poplar leaf rust fungus</name>
    <dbReference type="NCBI Taxonomy" id="747676"/>
    <lineage>
        <taxon>Eukaryota</taxon>
        <taxon>Fungi</taxon>
        <taxon>Dikarya</taxon>
        <taxon>Basidiomycota</taxon>
        <taxon>Pucciniomycotina</taxon>
        <taxon>Pucciniomycetes</taxon>
        <taxon>Pucciniales</taxon>
        <taxon>Melampsoraceae</taxon>
        <taxon>Melampsora</taxon>
    </lineage>
</organism>
<dbReference type="GO" id="GO:0022857">
    <property type="term" value="F:transmembrane transporter activity"/>
    <property type="evidence" value="ECO:0007669"/>
    <property type="project" value="InterPro"/>
</dbReference>
<sequence>MTEFGGIGRTGTLCSGILYCFGAVLTPLMDKHPWITKWGPTLGTIICSASCLAAGYSSKVGKLHDLIIRMICRMFTYLIALATYIVTRLDVRIWGLITLVLPFWRNGASAFGLVYPPVLEWSLKKYGSAITYRAFAVFWLVVILPMIPFFHGRLPMAHRRNPQNLFMSRYLKRPLFWAFMLVTLIQSLAFFVPSLYMPAYATIKGLPGGMVLALYSGASIFGQLLVGTISDHFDSSWLIGITSMCSGISILGLWGHCNGFPMLASFAVIYGLSAGGFSCLWQRFAMLVAPSEPKAGNLISFFATSRGIANVLTGPIAGALVQNSSSAVQGYQTLVYYSGTLMLISSIGVGIRVLYTTKENL</sequence>
<name>F4RHP9_MELLP</name>
<dbReference type="PANTHER" id="PTHR11360:SF287">
    <property type="entry name" value="MFS MONOCARBOXYLATE TRANSPORTER"/>
    <property type="match status" value="1"/>
</dbReference>
<feature type="transmembrane region" description="Helical" evidence="3">
    <location>
        <begin position="67"/>
        <end position="86"/>
    </location>
</feature>
<evidence type="ECO:0008006" key="6">
    <source>
        <dbReference type="Google" id="ProtNLM"/>
    </source>
</evidence>
<dbReference type="AlphaFoldDB" id="F4RHP9"/>
<dbReference type="GO" id="GO:0016020">
    <property type="term" value="C:membrane"/>
    <property type="evidence" value="ECO:0007669"/>
    <property type="project" value="UniProtKB-SubCell"/>
</dbReference>
<comment type="similarity">
    <text evidence="2">Belongs to the major facilitator superfamily. Monocarboxylate porter (TC 2.A.1.13) family.</text>
</comment>
<evidence type="ECO:0000313" key="5">
    <source>
        <dbReference type="Proteomes" id="UP000001072"/>
    </source>
</evidence>
<keyword evidence="3" id="KW-0812">Transmembrane</keyword>
<dbReference type="InterPro" id="IPR011701">
    <property type="entry name" value="MFS"/>
</dbReference>
<evidence type="ECO:0000256" key="1">
    <source>
        <dbReference type="ARBA" id="ARBA00004141"/>
    </source>
</evidence>
<evidence type="ECO:0000256" key="3">
    <source>
        <dbReference type="SAM" id="Phobius"/>
    </source>
</evidence>
<keyword evidence="3" id="KW-1133">Transmembrane helix</keyword>
<accession>F4RHP9</accession>
<keyword evidence="5" id="KW-1185">Reference proteome</keyword>
<dbReference type="SUPFAM" id="SSF103473">
    <property type="entry name" value="MFS general substrate transporter"/>
    <property type="match status" value="1"/>
</dbReference>
<proteinExistence type="inferred from homology"/>
<dbReference type="OrthoDB" id="2213137at2759"/>
<dbReference type="RefSeq" id="XP_007408626.1">
    <property type="nucleotide sequence ID" value="XM_007408564.1"/>
</dbReference>
<feature type="transmembrane region" description="Helical" evidence="3">
    <location>
        <begin position="236"/>
        <end position="254"/>
    </location>
</feature>
<feature type="transmembrane region" description="Helical" evidence="3">
    <location>
        <begin position="334"/>
        <end position="355"/>
    </location>
</feature>
<dbReference type="Gene3D" id="1.20.1250.20">
    <property type="entry name" value="MFS general substrate transporter like domains"/>
    <property type="match status" value="1"/>
</dbReference>
<evidence type="ECO:0000256" key="2">
    <source>
        <dbReference type="ARBA" id="ARBA00006727"/>
    </source>
</evidence>
<feature type="transmembrane region" description="Helical" evidence="3">
    <location>
        <begin position="135"/>
        <end position="154"/>
    </location>
</feature>
<dbReference type="EMBL" id="GL883102">
    <property type="protein sequence ID" value="EGG07861.1"/>
    <property type="molecule type" value="Genomic_DNA"/>
</dbReference>
<protein>
    <recommendedName>
        <fullName evidence="6">Major facilitator superfamily (MFS) profile domain-containing protein</fullName>
    </recommendedName>
</protein>
<feature type="transmembrane region" description="Helical" evidence="3">
    <location>
        <begin position="6"/>
        <end position="26"/>
    </location>
</feature>
<dbReference type="Pfam" id="PF07690">
    <property type="entry name" value="MFS_1"/>
    <property type="match status" value="1"/>
</dbReference>
<dbReference type="InterPro" id="IPR050327">
    <property type="entry name" value="Proton-linked_MCT"/>
</dbReference>
<comment type="subcellular location">
    <subcellularLocation>
        <location evidence="1">Membrane</location>
        <topology evidence="1">Multi-pass membrane protein</topology>
    </subcellularLocation>
</comment>
<dbReference type="KEGG" id="mlr:MELLADRAFT_105313"/>
<dbReference type="HOGENOM" id="CLU_001265_1_2_1"/>
<feature type="transmembrane region" description="Helical" evidence="3">
    <location>
        <begin position="260"/>
        <end position="281"/>
    </location>
</feature>
<feature type="transmembrane region" description="Helical" evidence="3">
    <location>
        <begin position="93"/>
        <end position="115"/>
    </location>
</feature>
<dbReference type="PANTHER" id="PTHR11360">
    <property type="entry name" value="MONOCARBOXYLATE TRANSPORTER"/>
    <property type="match status" value="1"/>
</dbReference>
<dbReference type="InterPro" id="IPR036259">
    <property type="entry name" value="MFS_trans_sf"/>
</dbReference>
<feature type="transmembrane region" description="Helical" evidence="3">
    <location>
        <begin position="175"/>
        <end position="196"/>
    </location>
</feature>
<gene>
    <name evidence="4" type="ORF">MELLADRAFT_105313</name>
</gene>
<feature type="transmembrane region" description="Helical" evidence="3">
    <location>
        <begin position="208"/>
        <end position="229"/>
    </location>
</feature>
<dbReference type="VEuPathDB" id="FungiDB:MELLADRAFT_105313"/>
<evidence type="ECO:0000313" key="4">
    <source>
        <dbReference type="EMBL" id="EGG07861.1"/>
    </source>
</evidence>
<dbReference type="eggNOG" id="ENOG502S4IF">
    <property type="taxonomic scope" value="Eukaryota"/>
</dbReference>
<reference evidence="5" key="1">
    <citation type="journal article" date="2011" name="Proc. Natl. Acad. Sci. U.S.A.">
        <title>Obligate biotrophy features unraveled by the genomic analysis of rust fungi.</title>
        <authorList>
            <person name="Duplessis S."/>
            <person name="Cuomo C.A."/>
            <person name="Lin Y.-C."/>
            <person name="Aerts A."/>
            <person name="Tisserant E."/>
            <person name="Veneault-Fourrey C."/>
            <person name="Joly D.L."/>
            <person name="Hacquard S."/>
            <person name="Amselem J."/>
            <person name="Cantarel B.L."/>
            <person name="Chiu R."/>
            <person name="Coutinho P.M."/>
            <person name="Feau N."/>
            <person name="Field M."/>
            <person name="Frey P."/>
            <person name="Gelhaye E."/>
            <person name="Goldberg J."/>
            <person name="Grabherr M.G."/>
            <person name="Kodira C.D."/>
            <person name="Kohler A."/>
            <person name="Kuees U."/>
            <person name="Lindquist E.A."/>
            <person name="Lucas S.M."/>
            <person name="Mago R."/>
            <person name="Mauceli E."/>
            <person name="Morin E."/>
            <person name="Murat C."/>
            <person name="Pangilinan J.L."/>
            <person name="Park R."/>
            <person name="Pearson M."/>
            <person name="Quesneville H."/>
            <person name="Rouhier N."/>
            <person name="Sakthikumar S."/>
            <person name="Salamov A.A."/>
            <person name="Schmutz J."/>
            <person name="Selles B."/>
            <person name="Shapiro H."/>
            <person name="Tanguay P."/>
            <person name="Tuskan G.A."/>
            <person name="Henrissat B."/>
            <person name="Van de Peer Y."/>
            <person name="Rouze P."/>
            <person name="Ellis J.G."/>
            <person name="Dodds P.N."/>
            <person name="Schein J.E."/>
            <person name="Zhong S."/>
            <person name="Hamelin R.C."/>
            <person name="Grigoriev I.V."/>
            <person name="Szabo L.J."/>
            <person name="Martin F."/>
        </authorList>
    </citation>
    <scope>NUCLEOTIDE SEQUENCE [LARGE SCALE GENOMIC DNA]</scope>
    <source>
        <strain evidence="5">98AG31 / pathotype 3-4-7</strain>
    </source>
</reference>